<proteinExistence type="inferred from homology"/>
<dbReference type="NCBIfam" id="NF009154">
    <property type="entry name" value="PRK12497.3-3"/>
    <property type="match status" value="1"/>
</dbReference>
<dbReference type="GO" id="GO:0004519">
    <property type="term" value="F:endonuclease activity"/>
    <property type="evidence" value="ECO:0007669"/>
    <property type="project" value="UniProtKB-KW"/>
</dbReference>
<protein>
    <recommendedName>
        <fullName evidence="2">UPF0102 protein CLV72_109227</fullName>
    </recommendedName>
</protein>
<dbReference type="Gene3D" id="3.40.1350.10">
    <property type="match status" value="1"/>
</dbReference>
<evidence type="ECO:0000313" key="5">
    <source>
        <dbReference type="Proteomes" id="UP000237846"/>
    </source>
</evidence>
<dbReference type="PANTHER" id="PTHR34039:SF1">
    <property type="entry name" value="UPF0102 PROTEIN YRAN"/>
    <property type="match status" value="1"/>
</dbReference>
<dbReference type="OrthoDB" id="9794876at2"/>
<evidence type="ECO:0000256" key="2">
    <source>
        <dbReference type="HAMAP-Rule" id="MF_00048"/>
    </source>
</evidence>
<dbReference type="Proteomes" id="UP000237846">
    <property type="component" value="Unassembled WGS sequence"/>
</dbReference>
<dbReference type="AlphaFoldDB" id="A0A2T0PW86"/>
<organism evidence="4 5">
    <name type="scientific">Allonocardiopsis opalescens</name>
    <dbReference type="NCBI Taxonomy" id="1144618"/>
    <lineage>
        <taxon>Bacteria</taxon>
        <taxon>Bacillati</taxon>
        <taxon>Actinomycetota</taxon>
        <taxon>Actinomycetes</taxon>
        <taxon>Streptosporangiales</taxon>
        <taxon>Allonocardiopsis</taxon>
    </lineage>
</organism>
<keyword evidence="4" id="KW-0540">Nuclease</keyword>
<evidence type="ECO:0000313" key="4">
    <source>
        <dbReference type="EMBL" id="PRX95618.1"/>
    </source>
</evidence>
<dbReference type="InterPro" id="IPR011856">
    <property type="entry name" value="tRNA_endonuc-like_dom_sf"/>
</dbReference>
<comment type="caution">
    <text evidence="4">The sequence shown here is derived from an EMBL/GenBank/DDBJ whole genome shotgun (WGS) entry which is preliminary data.</text>
</comment>
<dbReference type="GO" id="GO:0003676">
    <property type="term" value="F:nucleic acid binding"/>
    <property type="evidence" value="ECO:0007669"/>
    <property type="project" value="InterPro"/>
</dbReference>
<dbReference type="Pfam" id="PF02021">
    <property type="entry name" value="UPF0102"/>
    <property type="match status" value="1"/>
</dbReference>
<dbReference type="PANTHER" id="PTHR34039">
    <property type="entry name" value="UPF0102 PROTEIN YRAN"/>
    <property type="match status" value="1"/>
</dbReference>
<name>A0A2T0PW86_9ACTN</name>
<dbReference type="EMBL" id="PVZC01000009">
    <property type="protein sequence ID" value="PRX95618.1"/>
    <property type="molecule type" value="Genomic_DNA"/>
</dbReference>
<feature type="compositionally biased region" description="Pro residues" evidence="3">
    <location>
        <begin position="1"/>
        <end position="11"/>
    </location>
</feature>
<gene>
    <name evidence="4" type="ORF">CLV72_109227</name>
</gene>
<dbReference type="InterPro" id="IPR003509">
    <property type="entry name" value="UPF0102_YraN-like"/>
</dbReference>
<feature type="region of interest" description="Disordered" evidence="3">
    <location>
        <begin position="1"/>
        <end position="21"/>
    </location>
</feature>
<keyword evidence="4" id="KW-0378">Hydrolase</keyword>
<keyword evidence="5" id="KW-1185">Reference proteome</keyword>
<sequence>MHGNPRRPPAGPSEAGLGRAAGPRELGRLGEEFAARHLRSLGMRILDRNWRCPAGEIDIVARCGAKLVVCEVKTRSGTRYGSPLEAVDARRVARLRRLGALWRAERSVRGRLRIDVIGLLTDPGGGVRVRHVRGIG</sequence>
<keyword evidence="4" id="KW-0255">Endonuclease</keyword>
<comment type="similarity">
    <text evidence="1 2">Belongs to the UPF0102 family.</text>
</comment>
<accession>A0A2T0PW86</accession>
<reference evidence="4 5" key="1">
    <citation type="submission" date="2018-03" db="EMBL/GenBank/DDBJ databases">
        <title>Genomic Encyclopedia of Archaeal and Bacterial Type Strains, Phase II (KMG-II): from individual species to whole genera.</title>
        <authorList>
            <person name="Goeker M."/>
        </authorList>
    </citation>
    <scope>NUCLEOTIDE SEQUENCE [LARGE SCALE GENOMIC DNA]</scope>
    <source>
        <strain evidence="4 5">DSM 45601</strain>
    </source>
</reference>
<evidence type="ECO:0000256" key="3">
    <source>
        <dbReference type="SAM" id="MobiDB-lite"/>
    </source>
</evidence>
<dbReference type="InterPro" id="IPR011335">
    <property type="entry name" value="Restrct_endonuc-II-like"/>
</dbReference>
<dbReference type="HAMAP" id="MF_00048">
    <property type="entry name" value="UPF0102"/>
    <property type="match status" value="1"/>
</dbReference>
<dbReference type="SUPFAM" id="SSF52980">
    <property type="entry name" value="Restriction endonuclease-like"/>
    <property type="match status" value="1"/>
</dbReference>
<evidence type="ECO:0000256" key="1">
    <source>
        <dbReference type="ARBA" id="ARBA00006738"/>
    </source>
</evidence>
<dbReference type="CDD" id="cd20736">
    <property type="entry name" value="PoNe_Nuclease"/>
    <property type="match status" value="1"/>
</dbReference>